<keyword evidence="3" id="KW-0805">Transcription regulation</keyword>
<keyword evidence="9" id="KW-1185">Reference proteome</keyword>
<dbReference type="PANTHER" id="PTHR10221:SF9">
    <property type="entry name" value="TRANSCRIPTION INITIATION FACTOR TFIID SUBUNIT 6"/>
    <property type="match status" value="1"/>
</dbReference>
<dbReference type="InterPro" id="IPR009072">
    <property type="entry name" value="Histone-fold"/>
</dbReference>
<evidence type="ECO:0000313" key="9">
    <source>
        <dbReference type="Proteomes" id="UP000654370"/>
    </source>
</evidence>
<evidence type="ECO:0000256" key="3">
    <source>
        <dbReference type="ARBA" id="ARBA00023015"/>
    </source>
</evidence>
<feature type="domain" description="TATA box binding protein associated factor (TAF) histone-like fold" evidence="7">
    <location>
        <begin position="7"/>
        <end position="69"/>
    </location>
</feature>
<dbReference type="PANTHER" id="PTHR10221">
    <property type="entry name" value="TRANSCRIPTION INITIATION FACTOR TFIID SUBUNIT 6"/>
    <property type="match status" value="1"/>
</dbReference>
<feature type="chain" id="PRO_5034181400" description="TATA box binding protein associated factor (TAF) histone-like fold domain-containing protein" evidence="6">
    <location>
        <begin position="21"/>
        <end position="452"/>
    </location>
</feature>
<evidence type="ECO:0000256" key="2">
    <source>
        <dbReference type="ARBA" id="ARBA00007688"/>
    </source>
</evidence>
<dbReference type="Pfam" id="PF07571">
    <property type="entry name" value="TAF6_C"/>
    <property type="match status" value="1"/>
</dbReference>
<accession>A0A8H7PFS0</accession>
<evidence type="ECO:0000256" key="6">
    <source>
        <dbReference type="SAM" id="SignalP"/>
    </source>
</evidence>
<dbReference type="GO" id="GO:0003713">
    <property type="term" value="F:transcription coactivator activity"/>
    <property type="evidence" value="ECO:0007669"/>
    <property type="project" value="TreeGrafter"/>
</dbReference>
<dbReference type="InterPro" id="IPR046344">
    <property type="entry name" value="TAF6_C_sf"/>
</dbReference>
<keyword evidence="5" id="KW-0539">Nucleus</keyword>
<keyword evidence="4" id="KW-0804">Transcription</keyword>
<dbReference type="Gene3D" id="1.10.20.10">
    <property type="entry name" value="Histone, subunit A"/>
    <property type="match status" value="1"/>
</dbReference>
<evidence type="ECO:0000256" key="1">
    <source>
        <dbReference type="ARBA" id="ARBA00004123"/>
    </source>
</evidence>
<dbReference type="Pfam" id="PF02969">
    <property type="entry name" value="TAF"/>
    <property type="match status" value="1"/>
</dbReference>
<dbReference type="SUPFAM" id="SSF47113">
    <property type="entry name" value="Histone-fold"/>
    <property type="match status" value="1"/>
</dbReference>
<dbReference type="FunFam" id="1.25.40.770:FF:000001">
    <property type="entry name" value="Transcription initiation factor TFIID subunit 6"/>
    <property type="match status" value="1"/>
</dbReference>
<name>A0A8H7PFS0_MORIS</name>
<evidence type="ECO:0000259" key="7">
    <source>
        <dbReference type="SMART" id="SM00803"/>
    </source>
</evidence>
<comment type="caution">
    <text evidence="8">The sequence shown here is derived from an EMBL/GenBank/DDBJ whole genome shotgun (WGS) entry which is preliminary data.</text>
</comment>
<feature type="signal peptide" evidence="6">
    <location>
        <begin position="1"/>
        <end position="20"/>
    </location>
</feature>
<evidence type="ECO:0000256" key="5">
    <source>
        <dbReference type="ARBA" id="ARBA00023242"/>
    </source>
</evidence>
<gene>
    <name evidence="8" type="ORF">INT43_000199</name>
</gene>
<evidence type="ECO:0000256" key="4">
    <source>
        <dbReference type="ARBA" id="ARBA00023163"/>
    </source>
</evidence>
<dbReference type="SUPFAM" id="SSF48371">
    <property type="entry name" value="ARM repeat"/>
    <property type="match status" value="1"/>
</dbReference>
<dbReference type="OrthoDB" id="361039at2759"/>
<dbReference type="AlphaFoldDB" id="A0A8H7PFS0"/>
<sequence length="452" mass="51075">MAKLLSIVVTLLQSIAETCGIPNPKEDYSNALAHDVDYRLQEIIQEAVKFMRHSKRTRLTVDDINAALRVRNVEPLYGFTSGDPLRFKKTTANMSDIYYVGDDEVDFDTILNKPLPKVPLDVTFTAHWLAIEGVQPAIPQNPTPADAKSELLSKRLKATANATGNDQVDVKPLVKHVLSKELQLYYERITEAVVSEEERLRYQAYESLRSDPGLHQLLPYFVQFIVEKVKQNMRNLVVCESMLCMIQALLSSPHLFVDPYLNQLMPAIISCMVGKRICENPKDDHWSIRDFAARLMALVCQRYGKTYHTMQPRITKTLLHAFLDVKKPMTTHYGAIVGMTQLGREVIRTVILPNTKTYADNILREPLETPNTIKHLEASKCRDALADALLKLIKEDRQAQADEAEQSMEDVDDVDDETKAVVMEKIGDIVGQELLAKCTQKSALTPILEAQV</sequence>
<comment type="similarity">
    <text evidence="2">Belongs to the TAF6 family.</text>
</comment>
<organism evidence="8 9">
    <name type="scientific">Mortierella isabellina</name>
    <name type="common">Filamentous fungus</name>
    <name type="synonym">Umbelopsis isabellina</name>
    <dbReference type="NCBI Taxonomy" id="91625"/>
    <lineage>
        <taxon>Eukaryota</taxon>
        <taxon>Fungi</taxon>
        <taxon>Fungi incertae sedis</taxon>
        <taxon>Mucoromycota</taxon>
        <taxon>Mucoromycotina</taxon>
        <taxon>Umbelopsidomycetes</taxon>
        <taxon>Umbelopsidales</taxon>
        <taxon>Umbelopsidaceae</taxon>
        <taxon>Umbelopsis</taxon>
    </lineage>
</organism>
<dbReference type="CDD" id="cd22931">
    <property type="entry name" value="HFD_TAF6"/>
    <property type="match status" value="1"/>
</dbReference>
<evidence type="ECO:0000313" key="8">
    <source>
        <dbReference type="EMBL" id="KAG2172849.1"/>
    </source>
</evidence>
<reference evidence="8" key="1">
    <citation type="submission" date="2020-12" db="EMBL/GenBank/DDBJ databases">
        <title>Metabolic potential, ecology and presence of endohyphal bacteria is reflected in genomic diversity of Mucoromycotina.</title>
        <authorList>
            <person name="Muszewska A."/>
            <person name="Okrasinska A."/>
            <person name="Steczkiewicz K."/>
            <person name="Drgas O."/>
            <person name="Orlowska M."/>
            <person name="Perlinska-Lenart U."/>
            <person name="Aleksandrzak-Piekarczyk T."/>
            <person name="Szatraj K."/>
            <person name="Zielenkiewicz U."/>
            <person name="Pilsyk S."/>
            <person name="Malc E."/>
            <person name="Mieczkowski P."/>
            <person name="Kruszewska J.S."/>
            <person name="Biernat P."/>
            <person name="Pawlowska J."/>
        </authorList>
    </citation>
    <scope>NUCLEOTIDE SEQUENCE</scope>
    <source>
        <strain evidence="8">WA0000067209</strain>
    </source>
</reference>
<dbReference type="Proteomes" id="UP000654370">
    <property type="component" value="Unassembled WGS sequence"/>
</dbReference>
<dbReference type="SMART" id="SM00803">
    <property type="entry name" value="TAF"/>
    <property type="match status" value="1"/>
</dbReference>
<dbReference type="InterPro" id="IPR037796">
    <property type="entry name" value="TAF6"/>
</dbReference>
<dbReference type="GO" id="GO:0051123">
    <property type="term" value="P:RNA polymerase II preinitiation complex assembly"/>
    <property type="evidence" value="ECO:0007669"/>
    <property type="project" value="TreeGrafter"/>
</dbReference>
<keyword evidence="6" id="KW-0732">Signal</keyword>
<comment type="subcellular location">
    <subcellularLocation>
        <location evidence="1">Nucleus</location>
    </subcellularLocation>
</comment>
<dbReference type="CDD" id="cd08050">
    <property type="entry name" value="TAF6C"/>
    <property type="match status" value="1"/>
</dbReference>
<dbReference type="Gene3D" id="1.25.40.770">
    <property type="entry name" value="TAF6, C-terminal HEAT repeat domain"/>
    <property type="match status" value="1"/>
</dbReference>
<dbReference type="GO" id="GO:0046982">
    <property type="term" value="F:protein heterodimerization activity"/>
    <property type="evidence" value="ECO:0007669"/>
    <property type="project" value="InterPro"/>
</dbReference>
<dbReference type="InterPro" id="IPR004823">
    <property type="entry name" value="TAF_TATA-bd_Histone-like_dom"/>
</dbReference>
<dbReference type="GO" id="GO:0000124">
    <property type="term" value="C:SAGA complex"/>
    <property type="evidence" value="ECO:0007669"/>
    <property type="project" value="InterPro"/>
</dbReference>
<dbReference type="GO" id="GO:0046695">
    <property type="term" value="C:SLIK (SAGA-like) complex"/>
    <property type="evidence" value="ECO:0007669"/>
    <property type="project" value="InterPro"/>
</dbReference>
<dbReference type="InterPro" id="IPR011442">
    <property type="entry name" value="TAF6_C"/>
</dbReference>
<dbReference type="GO" id="GO:0005669">
    <property type="term" value="C:transcription factor TFIID complex"/>
    <property type="evidence" value="ECO:0007669"/>
    <property type="project" value="InterPro"/>
</dbReference>
<protein>
    <recommendedName>
        <fullName evidence="7">TATA box binding protein associated factor (TAF) histone-like fold domain-containing protein</fullName>
    </recommendedName>
</protein>
<dbReference type="InterPro" id="IPR016024">
    <property type="entry name" value="ARM-type_fold"/>
</dbReference>
<proteinExistence type="inferred from homology"/>
<dbReference type="EMBL" id="JAEPQZ010000016">
    <property type="protein sequence ID" value="KAG2172849.1"/>
    <property type="molecule type" value="Genomic_DNA"/>
</dbReference>
<dbReference type="GO" id="GO:0016251">
    <property type="term" value="F:RNA polymerase II general transcription initiation factor activity"/>
    <property type="evidence" value="ECO:0007669"/>
    <property type="project" value="InterPro"/>
</dbReference>